<dbReference type="EMBL" id="JBJQND010000013">
    <property type="protein sequence ID" value="KAL3856375.1"/>
    <property type="molecule type" value="Genomic_DNA"/>
</dbReference>
<sequence length="605" mass="69023">MQMKWTRKSRLVKGMVHLAFASILLLLWSQDVVSSVYPTNIAETIVDVTDEDIIFSEVSQTKKYVPSVLYEILGPLSRSKRSMHNEYARSDLVYNRMRVLHLMLKYLIGSKGPEVEIRHFVNWDKTILIDNLFYVRPTNIQQVQRIIRVAAMMQMRVRATGNGYSRAPLYPDEGNIMMDVRDLARFDGPRMELIKPSSKRDYYTVKVMTGVFLHELNTFLVNNRVAVMAEPLQNNDTIGGIVSTSSHGSSWNGTGFGDNMVEVRMIDSMGRLRRFAREQHPELFKSLTCGLGLFGVMYDITIKVVPTKVVKVENKIVPLYSLLYNAAMFGQTVSNNLATEISWYPFNSVNKSETQEYINSGKIPDEWSAKRDFVWLRTINEAEMVNQSWIQGPNFLPTGGSLSGSNVTGLLRGKAALDLARSLPPVTYHYLTDAFPYLKPPRFGSETSTAFMITMDTAYRRPLAAIQYIIEFTERQIRSNGTTPINALLPRLVMNSDCHICPANSNIHPDNSTGRSVVIDFLAPPSQDGYYDISREFIYNFRGDLVRPHWAKRYDNIPGIMDIIRDVYGIGIQKFVKSREDYTLDPCDLFMNTFLQQIFGRSRIC</sequence>
<evidence type="ECO:0000313" key="4">
    <source>
        <dbReference type="Proteomes" id="UP001634394"/>
    </source>
</evidence>
<dbReference type="InterPro" id="IPR016169">
    <property type="entry name" value="FAD-bd_PCMH_sub2"/>
</dbReference>
<reference evidence="3 4" key="1">
    <citation type="submission" date="2024-11" db="EMBL/GenBank/DDBJ databases">
        <title>Chromosome-level genome assembly of the freshwater bivalve Anodonta woodiana.</title>
        <authorList>
            <person name="Chen X."/>
        </authorList>
    </citation>
    <scope>NUCLEOTIDE SEQUENCE [LARGE SCALE GENOMIC DNA]</scope>
    <source>
        <strain evidence="3">MN2024</strain>
        <tissue evidence="3">Gills</tissue>
    </source>
</reference>
<dbReference type="SUPFAM" id="SSF56176">
    <property type="entry name" value="FAD-binding/transporter-associated domain-like"/>
    <property type="match status" value="1"/>
</dbReference>
<gene>
    <name evidence="3" type="ORF">ACJMK2_011143</name>
</gene>
<dbReference type="InterPro" id="IPR016167">
    <property type="entry name" value="FAD-bd_PCMH_sub1"/>
</dbReference>
<dbReference type="Gene3D" id="3.30.43.10">
    <property type="entry name" value="Uridine Diphospho-n-acetylenolpyruvylglucosamine Reductase, domain 2"/>
    <property type="match status" value="1"/>
</dbReference>
<feature type="signal peptide" evidence="1">
    <location>
        <begin position="1"/>
        <end position="34"/>
    </location>
</feature>
<accession>A0ABD3V742</accession>
<proteinExistence type="predicted"/>
<evidence type="ECO:0000259" key="2">
    <source>
        <dbReference type="PROSITE" id="PS51387"/>
    </source>
</evidence>
<protein>
    <recommendedName>
        <fullName evidence="2">FAD-binding PCMH-type domain-containing protein</fullName>
    </recommendedName>
</protein>
<evidence type="ECO:0000256" key="1">
    <source>
        <dbReference type="SAM" id="SignalP"/>
    </source>
</evidence>
<dbReference type="AlphaFoldDB" id="A0ABD3V742"/>
<dbReference type="Pfam" id="PF01565">
    <property type="entry name" value="FAD_binding_4"/>
    <property type="match status" value="1"/>
</dbReference>
<feature type="domain" description="FAD-binding PCMH-type" evidence="2">
    <location>
        <begin position="127"/>
        <end position="307"/>
    </location>
</feature>
<keyword evidence="1" id="KW-0732">Signal</keyword>
<keyword evidence="4" id="KW-1185">Reference proteome</keyword>
<feature type="chain" id="PRO_5044808712" description="FAD-binding PCMH-type domain-containing protein" evidence="1">
    <location>
        <begin position="35"/>
        <end position="605"/>
    </location>
</feature>
<dbReference type="InterPro" id="IPR010031">
    <property type="entry name" value="FAD_lactone_oxidase-like"/>
</dbReference>
<name>A0ABD3V742_SINWO</name>
<dbReference type="PROSITE" id="PS51387">
    <property type="entry name" value="FAD_PCMH"/>
    <property type="match status" value="1"/>
</dbReference>
<dbReference type="Proteomes" id="UP001634394">
    <property type="component" value="Unassembled WGS sequence"/>
</dbReference>
<comment type="caution">
    <text evidence="3">The sequence shown here is derived from an EMBL/GenBank/DDBJ whole genome shotgun (WGS) entry which is preliminary data.</text>
</comment>
<dbReference type="InterPro" id="IPR036318">
    <property type="entry name" value="FAD-bd_PCMH-like_sf"/>
</dbReference>
<evidence type="ECO:0000313" key="3">
    <source>
        <dbReference type="EMBL" id="KAL3856375.1"/>
    </source>
</evidence>
<dbReference type="Gene3D" id="3.30.465.10">
    <property type="match status" value="1"/>
</dbReference>
<dbReference type="InterPro" id="IPR006094">
    <property type="entry name" value="Oxid_FAD_bind_N"/>
</dbReference>
<dbReference type="InterPro" id="IPR016166">
    <property type="entry name" value="FAD-bd_PCMH"/>
</dbReference>
<dbReference type="PANTHER" id="PTHR43762">
    <property type="entry name" value="L-GULONOLACTONE OXIDASE"/>
    <property type="match status" value="1"/>
</dbReference>
<dbReference type="PANTHER" id="PTHR43762:SF1">
    <property type="entry name" value="D-ARABINONO-1,4-LACTONE OXIDASE"/>
    <property type="match status" value="1"/>
</dbReference>
<organism evidence="3 4">
    <name type="scientific">Sinanodonta woodiana</name>
    <name type="common">Chinese pond mussel</name>
    <name type="synonym">Anodonta woodiana</name>
    <dbReference type="NCBI Taxonomy" id="1069815"/>
    <lineage>
        <taxon>Eukaryota</taxon>
        <taxon>Metazoa</taxon>
        <taxon>Spiralia</taxon>
        <taxon>Lophotrochozoa</taxon>
        <taxon>Mollusca</taxon>
        <taxon>Bivalvia</taxon>
        <taxon>Autobranchia</taxon>
        <taxon>Heteroconchia</taxon>
        <taxon>Palaeoheterodonta</taxon>
        <taxon>Unionida</taxon>
        <taxon>Unionoidea</taxon>
        <taxon>Unionidae</taxon>
        <taxon>Unioninae</taxon>
        <taxon>Sinanodonta</taxon>
    </lineage>
</organism>